<organism evidence="2 3">
    <name type="scientific">Cymbomonas tetramitiformis</name>
    <dbReference type="NCBI Taxonomy" id="36881"/>
    <lineage>
        <taxon>Eukaryota</taxon>
        <taxon>Viridiplantae</taxon>
        <taxon>Chlorophyta</taxon>
        <taxon>Pyramimonadophyceae</taxon>
        <taxon>Pyramimonadales</taxon>
        <taxon>Pyramimonadaceae</taxon>
        <taxon>Cymbomonas</taxon>
    </lineage>
</organism>
<sequence length="309" mass="32306">MIQRFRGTGLQFAIRRGVPPRKIRSRAAAPSQPGRVSFGTASLAPVVPPPPPTDPPPAVPPSTVEDPDPGPPVGLAPLSAYDPANFESPFGETFADRFALQIEQDPTLHFDSFSFPNPPSVWGPPLSEVDVDSDPEDDGLAPGPDTVRPAAHPPEGIHRIPAPRGTRLAAGLLSLLTLFGCTTAACGSVVPCTAAAVPSAVPPVWLAANPGGPGPELSPPALPPDPPPTFLFTPPLSFPADLSPGYGSGYFLDSGTLVLVSGYCLASGSGLWTWFWYLVSGFWLNFFDNPGYFVNNGELCTSADHPRGG</sequence>
<feature type="compositionally biased region" description="Acidic residues" evidence="1">
    <location>
        <begin position="129"/>
        <end position="139"/>
    </location>
</feature>
<reference evidence="2 3" key="1">
    <citation type="journal article" date="2015" name="Genome Biol. Evol.">
        <title>Comparative Genomics of a Bacterivorous Green Alga Reveals Evolutionary Causalities and Consequences of Phago-Mixotrophic Mode of Nutrition.</title>
        <authorList>
            <person name="Burns J.A."/>
            <person name="Paasch A."/>
            <person name="Narechania A."/>
            <person name="Kim E."/>
        </authorList>
    </citation>
    <scope>NUCLEOTIDE SEQUENCE [LARGE SCALE GENOMIC DNA]</scope>
    <source>
        <strain evidence="2 3">PLY_AMNH</strain>
    </source>
</reference>
<dbReference type="Proteomes" id="UP001190700">
    <property type="component" value="Unassembled WGS sequence"/>
</dbReference>
<evidence type="ECO:0000256" key="1">
    <source>
        <dbReference type="SAM" id="MobiDB-lite"/>
    </source>
</evidence>
<feature type="region of interest" description="Disordered" evidence="1">
    <location>
        <begin position="16"/>
        <end position="77"/>
    </location>
</feature>
<evidence type="ECO:0000313" key="2">
    <source>
        <dbReference type="EMBL" id="KAK3233630.1"/>
    </source>
</evidence>
<feature type="compositionally biased region" description="Pro residues" evidence="1">
    <location>
        <begin position="46"/>
        <end position="60"/>
    </location>
</feature>
<comment type="caution">
    <text evidence="2">The sequence shown here is derived from an EMBL/GenBank/DDBJ whole genome shotgun (WGS) entry which is preliminary data.</text>
</comment>
<name>A0AAE0BCZ7_9CHLO</name>
<dbReference type="EMBL" id="LGRX02035659">
    <property type="protein sequence ID" value="KAK3233630.1"/>
    <property type="molecule type" value="Genomic_DNA"/>
</dbReference>
<proteinExistence type="predicted"/>
<evidence type="ECO:0000313" key="3">
    <source>
        <dbReference type="Proteomes" id="UP001190700"/>
    </source>
</evidence>
<protein>
    <submittedName>
        <fullName evidence="2">Uncharacterized protein</fullName>
    </submittedName>
</protein>
<accession>A0AAE0BCZ7</accession>
<gene>
    <name evidence="2" type="ORF">CYMTET_56082</name>
</gene>
<keyword evidence="3" id="KW-1185">Reference proteome</keyword>
<feature type="region of interest" description="Disordered" evidence="1">
    <location>
        <begin position="110"/>
        <end position="162"/>
    </location>
</feature>
<dbReference type="AlphaFoldDB" id="A0AAE0BCZ7"/>